<evidence type="ECO:0000313" key="1">
    <source>
        <dbReference type="EMBL" id="PON67792.1"/>
    </source>
</evidence>
<dbReference type="Proteomes" id="UP000237000">
    <property type="component" value="Unassembled WGS sequence"/>
</dbReference>
<protein>
    <submittedName>
        <fullName evidence="1">Uncharacterized protein</fullName>
    </submittedName>
</protein>
<organism evidence="1 2">
    <name type="scientific">Trema orientale</name>
    <name type="common">Charcoal tree</name>
    <name type="synonym">Celtis orientalis</name>
    <dbReference type="NCBI Taxonomy" id="63057"/>
    <lineage>
        <taxon>Eukaryota</taxon>
        <taxon>Viridiplantae</taxon>
        <taxon>Streptophyta</taxon>
        <taxon>Embryophyta</taxon>
        <taxon>Tracheophyta</taxon>
        <taxon>Spermatophyta</taxon>
        <taxon>Magnoliopsida</taxon>
        <taxon>eudicotyledons</taxon>
        <taxon>Gunneridae</taxon>
        <taxon>Pentapetalae</taxon>
        <taxon>rosids</taxon>
        <taxon>fabids</taxon>
        <taxon>Rosales</taxon>
        <taxon>Cannabaceae</taxon>
        <taxon>Trema</taxon>
    </lineage>
</organism>
<comment type="caution">
    <text evidence="1">The sequence shown here is derived from an EMBL/GenBank/DDBJ whole genome shotgun (WGS) entry which is preliminary data.</text>
</comment>
<sequence>AETEKIELIESDVAESLRDGKGDTWRAWSERVWLNRRDKREERERERERMRMVGKRVKVFPRHFENDGFDWAHLPPNDS</sequence>
<reference evidence="2" key="1">
    <citation type="submission" date="2016-06" db="EMBL/GenBank/DDBJ databases">
        <title>Parallel loss of symbiosis genes in relatives of nitrogen-fixing non-legume Parasponia.</title>
        <authorList>
            <person name="Van Velzen R."/>
            <person name="Holmer R."/>
            <person name="Bu F."/>
            <person name="Rutten L."/>
            <person name="Van Zeijl A."/>
            <person name="Liu W."/>
            <person name="Santuari L."/>
            <person name="Cao Q."/>
            <person name="Sharma T."/>
            <person name="Shen D."/>
            <person name="Roswanjaya Y."/>
            <person name="Wardhani T."/>
            <person name="Kalhor M.S."/>
            <person name="Jansen J."/>
            <person name="Van den Hoogen J."/>
            <person name="Gungor B."/>
            <person name="Hartog M."/>
            <person name="Hontelez J."/>
            <person name="Verver J."/>
            <person name="Yang W.-C."/>
            <person name="Schijlen E."/>
            <person name="Repin R."/>
            <person name="Schilthuizen M."/>
            <person name="Schranz E."/>
            <person name="Heidstra R."/>
            <person name="Miyata K."/>
            <person name="Fedorova E."/>
            <person name="Kohlen W."/>
            <person name="Bisseling T."/>
            <person name="Smit S."/>
            <person name="Geurts R."/>
        </authorList>
    </citation>
    <scope>NUCLEOTIDE SEQUENCE [LARGE SCALE GENOMIC DNA]</scope>
    <source>
        <strain evidence="2">cv. RG33-2</strain>
    </source>
</reference>
<accession>A0A2P5D3C3</accession>
<name>A0A2P5D3C3_TREOI</name>
<evidence type="ECO:0000313" key="2">
    <source>
        <dbReference type="Proteomes" id="UP000237000"/>
    </source>
</evidence>
<dbReference type="InParanoid" id="A0A2P5D3C3"/>
<dbReference type="EMBL" id="JXTC01000301">
    <property type="protein sequence ID" value="PON67792.1"/>
    <property type="molecule type" value="Genomic_DNA"/>
</dbReference>
<dbReference type="AlphaFoldDB" id="A0A2P5D3C3"/>
<feature type="non-terminal residue" evidence="1">
    <location>
        <position position="1"/>
    </location>
</feature>
<proteinExistence type="predicted"/>
<gene>
    <name evidence="1" type="ORF">TorRG33x02_263870</name>
</gene>
<keyword evidence="2" id="KW-1185">Reference proteome</keyword>